<dbReference type="EMBL" id="CM017321">
    <property type="protein sequence ID" value="KAE7995243.1"/>
    <property type="molecule type" value="Genomic_DNA"/>
</dbReference>
<keyword evidence="2" id="KW-1185">Reference proteome</keyword>
<gene>
    <name evidence="1" type="ORF">FH972_000063</name>
</gene>
<dbReference type="AlphaFoldDB" id="A0A5N6QAM0"/>
<evidence type="ECO:0000313" key="1">
    <source>
        <dbReference type="EMBL" id="KAE7995243.1"/>
    </source>
</evidence>
<evidence type="ECO:0000313" key="2">
    <source>
        <dbReference type="Proteomes" id="UP000327013"/>
    </source>
</evidence>
<proteinExistence type="predicted"/>
<organism evidence="1 2">
    <name type="scientific">Carpinus fangiana</name>
    <dbReference type="NCBI Taxonomy" id="176857"/>
    <lineage>
        <taxon>Eukaryota</taxon>
        <taxon>Viridiplantae</taxon>
        <taxon>Streptophyta</taxon>
        <taxon>Embryophyta</taxon>
        <taxon>Tracheophyta</taxon>
        <taxon>Spermatophyta</taxon>
        <taxon>Magnoliopsida</taxon>
        <taxon>eudicotyledons</taxon>
        <taxon>Gunneridae</taxon>
        <taxon>Pentapetalae</taxon>
        <taxon>rosids</taxon>
        <taxon>fabids</taxon>
        <taxon>Fagales</taxon>
        <taxon>Betulaceae</taxon>
        <taxon>Carpinus</taxon>
    </lineage>
</organism>
<accession>A0A5N6QAM0</accession>
<reference evidence="1 2" key="1">
    <citation type="submission" date="2019-06" db="EMBL/GenBank/DDBJ databases">
        <title>A chromosomal-level reference genome of Carpinus fangiana (Coryloideae, Betulaceae).</title>
        <authorList>
            <person name="Yang X."/>
            <person name="Wang Z."/>
            <person name="Zhang L."/>
            <person name="Hao G."/>
            <person name="Liu J."/>
            <person name="Yang Y."/>
        </authorList>
    </citation>
    <scope>NUCLEOTIDE SEQUENCE [LARGE SCALE GENOMIC DNA]</scope>
    <source>
        <strain evidence="1">Cfa_2016G</strain>
        <tissue evidence="1">Leaf</tissue>
    </source>
</reference>
<dbReference type="Proteomes" id="UP000327013">
    <property type="component" value="Chromosome 1"/>
</dbReference>
<name>A0A5N6QAM0_9ROSI</name>
<protein>
    <submittedName>
        <fullName evidence="1">Uncharacterized protein</fullName>
    </submittedName>
</protein>
<sequence>MELISLSPPRSQLPVQGQRLRHLNHTKMEIVKSGTIEPQDFQIWENRLNGSEKNQEEKWQ</sequence>